<feature type="region of interest" description="Disordered" evidence="1">
    <location>
        <begin position="1"/>
        <end position="60"/>
    </location>
</feature>
<protein>
    <submittedName>
        <fullName evidence="2">Uncharacterized protein</fullName>
    </submittedName>
</protein>
<sequence length="110" mass="11603">MLTRGSLSAQRGGGEAKWRGGATPLLASRRQRPLAAAPPRRRPQPQPLPPRCGEAEAEAKADALGGSLEAASATLSSGSLSSFQAEKQQQQFRKPFMELSTSSWGVPCEG</sequence>
<dbReference type="AlphaFoldDB" id="A0A2V0PFN6"/>
<keyword evidence="3" id="KW-1185">Reference proteome</keyword>
<dbReference type="InParanoid" id="A0A2V0PFN6"/>
<feature type="compositionally biased region" description="Polar residues" evidence="1">
    <location>
        <begin position="83"/>
        <end position="92"/>
    </location>
</feature>
<name>A0A2V0PFN6_9CHLO</name>
<evidence type="ECO:0000256" key="1">
    <source>
        <dbReference type="SAM" id="MobiDB-lite"/>
    </source>
</evidence>
<proteinExistence type="predicted"/>
<dbReference type="Proteomes" id="UP000247498">
    <property type="component" value="Unassembled WGS sequence"/>
</dbReference>
<evidence type="ECO:0000313" key="3">
    <source>
        <dbReference type="Proteomes" id="UP000247498"/>
    </source>
</evidence>
<dbReference type="EMBL" id="BDRX01000108">
    <property type="protein sequence ID" value="GBF97822.1"/>
    <property type="molecule type" value="Genomic_DNA"/>
</dbReference>
<feature type="region of interest" description="Disordered" evidence="1">
    <location>
        <begin position="76"/>
        <end position="110"/>
    </location>
</feature>
<feature type="compositionally biased region" description="Low complexity" evidence="1">
    <location>
        <begin position="24"/>
        <end position="38"/>
    </location>
</feature>
<evidence type="ECO:0000313" key="2">
    <source>
        <dbReference type="EMBL" id="GBF97822.1"/>
    </source>
</evidence>
<gene>
    <name evidence="2" type="ORF">Rsub_11348</name>
</gene>
<organism evidence="2 3">
    <name type="scientific">Raphidocelis subcapitata</name>
    <dbReference type="NCBI Taxonomy" id="307507"/>
    <lineage>
        <taxon>Eukaryota</taxon>
        <taxon>Viridiplantae</taxon>
        <taxon>Chlorophyta</taxon>
        <taxon>core chlorophytes</taxon>
        <taxon>Chlorophyceae</taxon>
        <taxon>CS clade</taxon>
        <taxon>Sphaeropleales</taxon>
        <taxon>Selenastraceae</taxon>
        <taxon>Raphidocelis</taxon>
    </lineage>
</organism>
<comment type="caution">
    <text evidence="2">The sequence shown here is derived from an EMBL/GenBank/DDBJ whole genome shotgun (WGS) entry which is preliminary data.</text>
</comment>
<accession>A0A2V0PFN6</accession>
<reference evidence="2 3" key="1">
    <citation type="journal article" date="2018" name="Sci. Rep.">
        <title>Raphidocelis subcapitata (=Pseudokirchneriella subcapitata) provides an insight into genome evolution and environmental adaptations in the Sphaeropleales.</title>
        <authorList>
            <person name="Suzuki S."/>
            <person name="Yamaguchi H."/>
            <person name="Nakajima N."/>
            <person name="Kawachi M."/>
        </authorList>
    </citation>
    <scope>NUCLEOTIDE SEQUENCE [LARGE SCALE GENOMIC DNA]</scope>
    <source>
        <strain evidence="2 3">NIES-35</strain>
    </source>
</reference>